<gene>
    <name evidence="1" type="ORF">DRW42_07075</name>
</gene>
<accession>A0A366L668</accession>
<dbReference type="EMBL" id="QNQU01000005">
    <property type="protein sequence ID" value="RBQ08963.1"/>
    <property type="molecule type" value="Genomic_DNA"/>
</dbReference>
<reference evidence="1 2" key="1">
    <citation type="submission" date="2018-07" db="EMBL/GenBank/DDBJ databases">
        <title>A draft genome of a endophytic bacteria, a new species of Pedobacter.</title>
        <authorList>
            <person name="Zhang Z.D."/>
            <person name="Chen Z.J."/>
        </authorList>
    </citation>
    <scope>NUCLEOTIDE SEQUENCE [LARGE SCALE GENOMIC DNA]</scope>
    <source>
        <strain evidence="1 2">RS10</strain>
    </source>
</reference>
<evidence type="ECO:0008006" key="3">
    <source>
        <dbReference type="Google" id="ProtNLM"/>
    </source>
</evidence>
<name>A0A366L668_9SPHI</name>
<dbReference type="AlphaFoldDB" id="A0A366L668"/>
<comment type="caution">
    <text evidence="1">The sequence shown here is derived from an EMBL/GenBank/DDBJ whole genome shotgun (WGS) entry which is preliminary data.</text>
</comment>
<dbReference type="OrthoDB" id="822368at2"/>
<sequence>MRGFILLIHLVFGCYFGIQAQQKALNIPGIHQLVSDSKTENEKQREARERQGVNLLNEQANRTMLAKLKNSYREIQGRFNVIGTAMVAFDVDLKAVPIVQGITGDQVKFYELARANPALLLLVYETEAEFLLRSKDLLSFLIGLTVSIGAVNQMKVSDRKILFDFFLAELSRLRALSSGLLNMISYGNMQALLMRLNPFSDYINTDRSLIEDIIRNAKYLKR</sequence>
<dbReference type="RefSeq" id="WP_113948138.1">
    <property type="nucleotide sequence ID" value="NZ_QNQU01000005.1"/>
</dbReference>
<protein>
    <recommendedName>
        <fullName evidence="3">Plasmid transfer protein</fullName>
    </recommendedName>
</protein>
<keyword evidence="2" id="KW-1185">Reference proteome</keyword>
<organism evidence="1 2">
    <name type="scientific">Pedobacter miscanthi</name>
    <dbReference type="NCBI Taxonomy" id="2259170"/>
    <lineage>
        <taxon>Bacteria</taxon>
        <taxon>Pseudomonadati</taxon>
        <taxon>Bacteroidota</taxon>
        <taxon>Sphingobacteriia</taxon>
        <taxon>Sphingobacteriales</taxon>
        <taxon>Sphingobacteriaceae</taxon>
        <taxon>Pedobacter</taxon>
    </lineage>
</organism>
<evidence type="ECO:0000313" key="2">
    <source>
        <dbReference type="Proteomes" id="UP000252081"/>
    </source>
</evidence>
<dbReference type="Proteomes" id="UP000252081">
    <property type="component" value="Unassembled WGS sequence"/>
</dbReference>
<evidence type="ECO:0000313" key="1">
    <source>
        <dbReference type="EMBL" id="RBQ08963.1"/>
    </source>
</evidence>
<proteinExistence type="predicted"/>